<sequence>EIRQCLLKLFSVHGELARQAQKQQKTQKQQNSNKRKSLSEEALPRLWFITTSASDNLLNFFDARLRLSQ</sequence>
<comment type="caution">
    <text evidence="2">The sequence shown here is derived from an EMBL/GenBank/DDBJ whole genome shotgun (WGS) entry which is preliminary data.</text>
</comment>
<evidence type="ECO:0000313" key="2">
    <source>
        <dbReference type="EMBL" id="MDM8563910.1"/>
    </source>
</evidence>
<keyword evidence="3" id="KW-1185">Reference proteome</keyword>
<dbReference type="Proteomes" id="UP001171945">
    <property type="component" value="Unassembled WGS sequence"/>
</dbReference>
<accession>A0ABT7VWF3</accession>
<proteinExistence type="predicted"/>
<evidence type="ECO:0000256" key="1">
    <source>
        <dbReference type="SAM" id="MobiDB-lite"/>
    </source>
</evidence>
<evidence type="ECO:0000313" key="3">
    <source>
        <dbReference type="Proteomes" id="UP001171945"/>
    </source>
</evidence>
<name>A0ABT7VWF3_9GAMM</name>
<feature type="region of interest" description="Disordered" evidence="1">
    <location>
        <begin position="19"/>
        <end position="38"/>
    </location>
</feature>
<feature type="non-terminal residue" evidence="2">
    <location>
        <position position="1"/>
    </location>
</feature>
<organism evidence="2 3">
    <name type="scientific">Candidatus Marithioploca araucensis</name>
    <dbReference type="NCBI Taxonomy" id="70273"/>
    <lineage>
        <taxon>Bacteria</taxon>
        <taxon>Pseudomonadati</taxon>
        <taxon>Pseudomonadota</taxon>
        <taxon>Gammaproteobacteria</taxon>
        <taxon>Thiotrichales</taxon>
        <taxon>Thiotrichaceae</taxon>
        <taxon>Candidatus Marithioploca</taxon>
    </lineage>
</organism>
<dbReference type="EMBL" id="JAUCGM010000957">
    <property type="protein sequence ID" value="MDM8563910.1"/>
    <property type="molecule type" value="Genomic_DNA"/>
</dbReference>
<reference evidence="2" key="1">
    <citation type="submission" date="2023-06" db="EMBL/GenBank/DDBJ databases">
        <title>Uncultivated large filamentous bacteria from sulfidic sediments reveal new species and different genomic features in energy metabolism and defense.</title>
        <authorList>
            <person name="Fonseca A."/>
        </authorList>
    </citation>
    <scope>NUCLEOTIDE SEQUENCE</scope>
    <source>
        <strain evidence="2">HSG4</strain>
    </source>
</reference>
<gene>
    <name evidence="2" type="ORF">QUF54_11205</name>
</gene>
<protein>
    <submittedName>
        <fullName evidence="2">Uncharacterized protein</fullName>
    </submittedName>
</protein>
<feature type="compositionally biased region" description="Low complexity" evidence="1">
    <location>
        <begin position="19"/>
        <end position="32"/>
    </location>
</feature>